<name>A0A8E2DMI2_9APHY</name>
<proteinExistence type="predicted"/>
<organism evidence="1 2">
    <name type="scientific">Obba rivulosa</name>
    <dbReference type="NCBI Taxonomy" id="1052685"/>
    <lineage>
        <taxon>Eukaryota</taxon>
        <taxon>Fungi</taxon>
        <taxon>Dikarya</taxon>
        <taxon>Basidiomycota</taxon>
        <taxon>Agaricomycotina</taxon>
        <taxon>Agaricomycetes</taxon>
        <taxon>Polyporales</taxon>
        <taxon>Gelatoporiaceae</taxon>
        <taxon>Obba</taxon>
    </lineage>
</organism>
<evidence type="ECO:0000313" key="1">
    <source>
        <dbReference type="EMBL" id="OCH91044.1"/>
    </source>
</evidence>
<protein>
    <submittedName>
        <fullName evidence="1">Uncharacterized protein</fullName>
    </submittedName>
</protein>
<dbReference type="AlphaFoldDB" id="A0A8E2DMI2"/>
<gene>
    <name evidence="1" type="ORF">OBBRIDRAFT_551099</name>
</gene>
<dbReference type="EMBL" id="KV722392">
    <property type="protein sequence ID" value="OCH91044.1"/>
    <property type="molecule type" value="Genomic_DNA"/>
</dbReference>
<keyword evidence="2" id="KW-1185">Reference proteome</keyword>
<accession>A0A8E2DMI2</accession>
<evidence type="ECO:0000313" key="2">
    <source>
        <dbReference type="Proteomes" id="UP000250043"/>
    </source>
</evidence>
<reference evidence="1 2" key="1">
    <citation type="submission" date="2016-07" db="EMBL/GenBank/DDBJ databases">
        <title>Draft genome of the white-rot fungus Obba rivulosa 3A-2.</title>
        <authorList>
            <consortium name="DOE Joint Genome Institute"/>
            <person name="Miettinen O."/>
            <person name="Riley R."/>
            <person name="Acob R."/>
            <person name="Barry K."/>
            <person name="Cullen D."/>
            <person name="De Vries R."/>
            <person name="Hainaut M."/>
            <person name="Hatakka A."/>
            <person name="Henrissat B."/>
            <person name="Hilden K."/>
            <person name="Kuo R."/>
            <person name="Labutti K."/>
            <person name="Lipzen A."/>
            <person name="Makela M.R."/>
            <person name="Sandor L."/>
            <person name="Spatafora J.W."/>
            <person name="Grigoriev I.V."/>
            <person name="Hibbett D.S."/>
        </authorList>
    </citation>
    <scope>NUCLEOTIDE SEQUENCE [LARGE SCALE GENOMIC DNA]</scope>
    <source>
        <strain evidence="1 2">3A-2</strain>
    </source>
</reference>
<dbReference type="Proteomes" id="UP000250043">
    <property type="component" value="Unassembled WGS sequence"/>
</dbReference>
<sequence length="124" mass="13802">MFAHRLKASRARRLCIVFSCYSLPCSAPLSGSESRTMRTKTSVLTAWWTGLLYRWDIVHHCSWADSASLRAVIESSTLQFSCSGELVAGSGERVYGVNYRPRQNISYRGGRPAGSDCLMFRAAT</sequence>